<proteinExistence type="predicted"/>
<dbReference type="EMBL" id="PJCH01000015">
    <property type="protein sequence ID" value="PQA85936.1"/>
    <property type="molecule type" value="Genomic_DNA"/>
</dbReference>
<protein>
    <submittedName>
        <fullName evidence="2">Uncharacterized protein</fullName>
    </submittedName>
</protein>
<name>A0A2S7K0E0_9PROT</name>
<reference evidence="2 3" key="1">
    <citation type="submission" date="2017-12" db="EMBL/GenBank/DDBJ databases">
        <authorList>
            <person name="Hurst M.R.H."/>
        </authorList>
    </citation>
    <scope>NUCLEOTIDE SEQUENCE [LARGE SCALE GENOMIC DNA]</scope>
    <source>
        <strain evidence="2 3">SY-3-19</strain>
    </source>
</reference>
<gene>
    <name evidence="2" type="ORF">CW354_16235</name>
</gene>
<evidence type="ECO:0000313" key="3">
    <source>
        <dbReference type="Proteomes" id="UP000239504"/>
    </source>
</evidence>
<dbReference type="AlphaFoldDB" id="A0A2S7K0E0"/>
<evidence type="ECO:0000313" key="2">
    <source>
        <dbReference type="EMBL" id="PQA85936.1"/>
    </source>
</evidence>
<accession>A0A2S7K0E0</accession>
<feature type="signal peptide" evidence="1">
    <location>
        <begin position="1"/>
        <end position="34"/>
    </location>
</feature>
<comment type="caution">
    <text evidence="2">The sequence shown here is derived from an EMBL/GenBank/DDBJ whole genome shotgun (WGS) entry which is preliminary data.</text>
</comment>
<dbReference type="Proteomes" id="UP000239504">
    <property type="component" value="Unassembled WGS sequence"/>
</dbReference>
<evidence type="ECO:0000256" key="1">
    <source>
        <dbReference type="SAM" id="SignalP"/>
    </source>
</evidence>
<dbReference type="PROSITE" id="PS51257">
    <property type="entry name" value="PROKAR_LIPOPROTEIN"/>
    <property type="match status" value="1"/>
</dbReference>
<organism evidence="2 3">
    <name type="scientific">Hyphococcus luteus</name>
    <dbReference type="NCBI Taxonomy" id="2058213"/>
    <lineage>
        <taxon>Bacteria</taxon>
        <taxon>Pseudomonadati</taxon>
        <taxon>Pseudomonadota</taxon>
        <taxon>Alphaproteobacteria</taxon>
        <taxon>Parvularculales</taxon>
        <taxon>Parvularculaceae</taxon>
        <taxon>Hyphococcus</taxon>
    </lineage>
</organism>
<keyword evidence="1" id="KW-0732">Signal</keyword>
<feature type="chain" id="PRO_5015528900" evidence="1">
    <location>
        <begin position="35"/>
        <end position="98"/>
    </location>
</feature>
<sequence>MFKEQQNSTGVDVMKKVLIAGAMVAALGCGAAFAGDSEAACEEFAATNDVSPEPCSCIAESVADDPDLQEEQMALVTMEDYENASAALHDAIDHCVEE</sequence>
<keyword evidence="3" id="KW-1185">Reference proteome</keyword>